<feature type="transmembrane region" description="Helical" evidence="8">
    <location>
        <begin position="229"/>
        <end position="247"/>
    </location>
</feature>
<dbReference type="RefSeq" id="WP_056937692.1">
    <property type="nucleotide sequence ID" value="NZ_AZFN01000018.1"/>
</dbReference>
<feature type="transmembrane region" description="Helical" evidence="8">
    <location>
        <begin position="284"/>
        <end position="306"/>
    </location>
</feature>
<dbReference type="Proteomes" id="UP000051739">
    <property type="component" value="Unassembled WGS sequence"/>
</dbReference>
<evidence type="ECO:0000313" key="9">
    <source>
        <dbReference type="EMBL" id="KRM01412.1"/>
    </source>
</evidence>
<feature type="transmembrane region" description="Helical" evidence="8">
    <location>
        <begin position="168"/>
        <end position="192"/>
    </location>
</feature>
<dbReference type="PANTHER" id="PTHR36838">
    <property type="entry name" value="AUXIN EFFLUX CARRIER FAMILY PROTEIN"/>
    <property type="match status" value="1"/>
</dbReference>
<keyword evidence="10" id="KW-1185">Reference proteome</keyword>
<dbReference type="InterPro" id="IPR038770">
    <property type="entry name" value="Na+/solute_symporter_sf"/>
</dbReference>
<feature type="transmembrane region" description="Helical" evidence="8">
    <location>
        <begin position="100"/>
        <end position="121"/>
    </location>
</feature>
<accession>A0A0R1VCM4</accession>
<evidence type="ECO:0000256" key="1">
    <source>
        <dbReference type="ARBA" id="ARBA00004651"/>
    </source>
</evidence>
<reference evidence="9 10" key="1">
    <citation type="journal article" date="2015" name="Genome Announc.">
        <title>Expanding the biotechnology potential of lactobacilli through comparative genomics of 213 strains and associated genera.</title>
        <authorList>
            <person name="Sun Z."/>
            <person name="Harris H.M."/>
            <person name="McCann A."/>
            <person name="Guo C."/>
            <person name="Argimon S."/>
            <person name="Zhang W."/>
            <person name="Yang X."/>
            <person name="Jeffery I.B."/>
            <person name="Cooney J.C."/>
            <person name="Kagawa T.F."/>
            <person name="Liu W."/>
            <person name="Song Y."/>
            <person name="Salvetti E."/>
            <person name="Wrobel A."/>
            <person name="Rasinkangas P."/>
            <person name="Parkhill J."/>
            <person name="Rea M.C."/>
            <person name="O'Sullivan O."/>
            <person name="Ritari J."/>
            <person name="Douillard F.P."/>
            <person name="Paul Ross R."/>
            <person name="Yang R."/>
            <person name="Briner A.E."/>
            <person name="Felis G.E."/>
            <person name="de Vos W.M."/>
            <person name="Barrangou R."/>
            <person name="Klaenhammer T.R."/>
            <person name="Caufield P.W."/>
            <person name="Cui Y."/>
            <person name="Zhang H."/>
            <person name="O'Toole P.W."/>
        </authorList>
    </citation>
    <scope>NUCLEOTIDE SEQUENCE [LARGE SCALE GENOMIC DNA]</scope>
    <source>
        <strain evidence="9 10">DSM 16045</strain>
    </source>
</reference>
<keyword evidence="7 8" id="KW-0472">Membrane</keyword>
<dbReference type="EMBL" id="AZFN01000018">
    <property type="protein sequence ID" value="KRM01412.1"/>
    <property type="molecule type" value="Genomic_DNA"/>
</dbReference>
<feature type="transmembrane region" description="Helical" evidence="8">
    <location>
        <begin position="198"/>
        <end position="217"/>
    </location>
</feature>
<dbReference type="AlphaFoldDB" id="A0A0R1VCM4"/>
<evidence type="ECO:0000256" key="6">
    <source>
        <dbReference type="ARBA" id="ARBA00022989"/>
    </source>
</evidence>
<dbReference type="GO" id="GO:0055085">
    <property type="term" value="P:transmembrane transport"/>
    <property type="evidence" value="ECO:0007669"/>
    <property type="project" value="InterPro"/>
</dbReference>
<keyword evidence="4" id="KW-1003">Cell membrane</keyword>
<dbReference type="PANTHER" id="PTHR36838:SF3">
    <property type="entry name" value="TRANSPORTER AUXIN EFFLUX CARRIER EC FAMILY"/>
    <property type="match status" value="1"/>
</dbReference>
<evidence type="ECO:0000256" key="5">
    <source>
        <dbReference type="ARBA" id="ARBA00022692"/>
    </source>
</evidence>
<keyword evidence="5 8" id="KW-0812">Transmembrane</keyword>
<sequence>MSISQLANQIMVLFLLMFLGALIRALGFFKVTTISEMTNMLLYFASPIVIFNSFQKDFSLNRLHILGLVLVAVIFSYIVMIVVAKLIFQRVQDPNLRRIARYGSVYCNNGFMGIPLALALFGNNGVFYGVASMAGFNLFSWTQGVGMFRQQQPSFHEQLKQIFKNPNIIAIILGLLAFIFSLKMPTMISTFMGDISSAYGPMSMIVIGCNLVGLNWRDLKLPGSMWITLLLRNLIFPIITILILRLLGVTGVALYTTVILSACPVAGVVVLFTLQAKDDTKPAVVLMSISTLLSLITIPICFALTML</sequence>
<dbReference type="InterPro" id="IPR004776">
    <property type="entry name" value="Mem_transp_PIN-like"/>
</dbReference>
<comment type="caution">
    <text evidence="9">The sequence shown here is derived from an EMBL/GenBank/DDBJ whole genome shotgun (WGS) entry which is preliminary data.</text>
</comment>
<feature type="transmembrane region" description="Helical" evidence="8">
    <location>
        <begin position="253"/>
        <end position="272"/>
    </location>
</feature>
<comment type="similarity">
    <text evidence="2">Belongs to the auxin efflux carrier (TC 2.A.69) family.</text>
</comment>
<dbReference type="Gene3D" id="1.20.1530.20">
    <property type="match status" value="1"/>
</dbReference>
<evidence type="ECO:0000256" key="8">
    <source>
        <dbReference type="SAM" id="Phobius"/>
    </source>
</evidence>
<feature type="transmembrane region" description="Helical" evidence="8">
    <location>
        <begin position="6"/>
        <end position="26"/>
    </location>
</feature>
<proteinExistence type="inferred from homology"/>
<keyword evidence="6 8" id="KW-1133">Transmembrane helix</keyword>
<comment type="subcellular location">
    <subcellularLocation>
        <location evidence="1">Cell membrane</location>
        <topology evidence="1">Multi-pass membrane protein</topology>
    </subcellularLocation>
</comment>
<dbReference type="PATRIC" id="fig|1423749.3.peg.674"/>
<name>A0A0R1VCM4_9LACO</name>
<dbReference type="Pfam" id="PF03547">
    <property type="entry name" value="Mem_trans"/>
    <property type="match status" value="1"/>
</dbReference>
<organism evidence="9 10">
    <name type="scientific">Limosilactobacillus gastricus DSM 16045</name>
    <dbReference type="NCBI Taxonomy" id="1423749"/>
    <lineage>
        <taxon>Bacteria</taxon>
        <taxon>Bacillati</taxon>
        <taxon>Bacillota</taxon>
        <taxon>Bacilli</taxon>
        <taxon>Lactobacillales</taxon>
        <taxon>Lactobacillaceae</taxon>
        <taxon>Limosilactobacillus</taxon>
    </lineage>
</organism>
<evidence type="ECO:0000256" key="2">
    <source>
        <dbReference type="ARBA" id="ARBA00010145"/>
    </source>
</evidence>
<evidence type="ECO:0000256" key="4">
    <source>
        <dbReference type="ARBA" id="ARBA00022475"/>
    </source>
</evidence>
<feature type="transmembrane region" description="Helical" evidence="8">
    <location>
        <begin position="66"/>
        <end position="88"/>
    </location>
</feature>
<evidence type="ECO:0000313" key="10">
    <source>
        <dbReference type="Proteomes" id="UP000051739"/>
    </source>
</evidence>
<keyword evidence="3" id="KW-0813">Transport</keyword>
<feature type="transmembrane region" description="Helical" evidence="8">
    <location>
        <begin position="127"/>
        <end position="148"/>
    </location>
</feature>
<evidence type="ECO:0000256" key="7">
    <source>
        <dbReference type="ARBA" id="ARBA00023136"/>
    </source>
</evidence>
<protein>
    <submittedName>
        <fullName evidence="9">Transport protein</fullName>
    </submittedName>
</protein>
<gene>
    <name evidence="9" type="ORF">FC60_GL000669</name>
</gene>
<evidence type="ECO:0000256" key="3">
    <source>
        <dbReference type="ARBA" id="ARBA00022448"/>
    </source>
</evidence>
<dbReference type="GO" id="GO:0005886">
    <property type="term" value="C:plasma membrane"/>
    <property type="evidence" value="ECO:0007669"/>
    <property type="project" value="UniProtKB-SubCell"/>
</dbReference>